<feature type="transmembrane region" description="Helical" evidence="1">
    <location>
        <begin position="25"/>
        <end position="43"/>
    </location>
</feature>
<evidence type="ECO:0000313" key="2">
    <source>
        <dbReference type="EMBL" id="MQX53182.1"/>
    </source>
</evidence>
<feature type="transmembrane region" description="Helical" evidence="1">
    <location>
        <begin position="97"/>
        <end position="114"/>
    </location>
</feature>
<feature type="transmembrane region" description="Helical" evidence="1">
    <location>
        <begin position="129"/>
        <end position="147"/>
    </location>
</feature>
<dbReference type="GO" id="GO:0046521">
    <property type="term" value="P:sphingoid catabolic process"/>
    <property type="evidence" value="ECO:0007669"/>
    <property type="project" value="TreeGrafter"/>
</dbReference>
<dbReference type="AlphaFoldDB" id="A0A6N7LSI1"/>
<keyword evidence="1" id="KW-0472">Membrane</keyword>
<keyword evidence="1" id="KW-1133">Transmembrane helix</keyword>
<accession>A0A6N7LSI1</accession>
<sequence>MATRSMDDWLDAYGESHQNPTNKKVHFVCVPVIFFTIIGFLWAIPAPLFTGFWACLALVGVTLYYVRLSPPIAAGMLAFSLLCLLALSLLESAGVTIWLFSLVVFVLAWIGQFWGHKVEGKKPSFFEDIQYLMIGPAWIMGFLYRKWGIKY</sequence>
<proteinExistence type="predicted"/>
<dbReference type="GO" id="GO:0016020">
    <property type="term" value="C:membrane"/>
    <property type="evidence" value="ECO:0007669"/>
    <property type="project" value="GOC"/>
</dbReference>
<organism evidence="2 3">
    <name type="scientific">Alcanivorax sediminis</name>
    <dbReference type="NCBI Taxonomy" id="2663008"/>
    <lineage>
        <taxon>Bacteria</taxon>
        <taxon>Pseudomonadati</taxon>
        <taxon>Pseudomonadota</taxon>
        <taxon>Gammaproteobacteria</taxon>
        <taxon>Oceanospirillales</taxon>
        <taxon>Alcanivoracaceae</taxon>
        <taxon>Alcanivorax</taxon>
    </lineage>
</organism>
<dbReference type="RefSeq" id="WP_153500364.1">
    <property type="nucleotide sequence ID" value="NZ_WIRE01000001.1"/>
</dbReference>
<comment type="caution">
    <text evidence="2">The sequence shown here is derived from an EMBL/GenBank/DDBJ whole genome shotgun (WGS) entry which is preliminary data.</text>
</comment>
<dbReference type="PANTHER" id="PTHR28026">
    <property type="entry name" value="DUF962 DOMAIN PROTEIN (AFU_ORTHOLOGUE AFUA_8G05310)"/>
    <property type="match status" value="1"/>
</dbReference>
<dbReference type="Proteomes" id="UP000469421">
    <property type="component" value="Unassembled WGS sequence"/>
</dbReference>
<reference evidence="2 3" key="1">
    <citation type="submission" date="2019-10" db="EMBL/GenBank/DDBJ databases">
        <title>Alcanivorax sp.PA15-N-34 draft genome sequence.</title>
        <authorList>
            <person name="Liao X."/>
            <person name="Shao Z."/>
        </authorList>
    </citation>
    <scope>NUCLEOTIDE SEQUENCE [LARGE SCALE GENOMIC DNA]</scope>
    <source>
        <strain evidence="2 3">PA15-N-34</strain>
    </source>
</reference>
<protein>
    <submittedName>
        <fullName evidence="2">DUF962 domain-containing protein</fullName>
    </submittedName>
</protein>
<evidence type="ECO:0000313" key="3">
    <source>
        <dbReference type="Proteomes" id="UP000469421"/>
    </source>
</evidence>
<dbReference type="PANTHER" id="PTHR28026:SF9">
    <property type="entry name" value="2-HYDROXY-PALMITIC ACID DIOXYGENASE MPO1"/>
    <property type="match status" value="1"/>
</dbReference>
<gene>
    <name evidence="2" type="ORF">GFN93_07955</name>
</gene>
<dbReference type="InterPro" id="IPR009305">
    <property type="entry name" value="Mpo1-like"/>
</dbReference>
<dbReference type="EMBL" id="WIRE01000001">
    <property type="protein sequence ID" value="MQX53182.1"/>
    <property type="molecule type" value="Genomic_DNA"/>
</dbReference>
<name>A0A6N7LSI1_9GAMM</name>
<evidence type="ECO:0000256" key="1">
    <source>
        <dbReference type="SAM" id="Phobius"/>
    </source>
</evidence>
<feature type="transmembrane region" description="Helical" evidence="1">
    <location>
        <begin position="72"/>
        <end position="90"/>
    </location>
</feature>
<keyword evidence="1" id="KW-0812">Transmembrane</keyword>
<dbReference type="Pfam" id="PF06127">
    <property type="entry name" value="Mpo1-like"/>
    <property type="match status" value="1"/>
</dbReference>
<keyword evidence="3" id="KW-1185">Reference proteome</keyword>